<dbReference type="HOGENOM" id="CLU_002055_1_1_1"/>
<organism evidence="1 2">
    <name type="scientific">Blumeria graminis f. sp. hordei (strain DH14)</name>
    <name type="common">Barley powdery mildew</name>
    <name type="synonym">Oidium monilioides f. sp. hordei</name>
    <dbReference type="NCBI Taxonomy" id="546991"/>
    <lineage>
        <taxon>Eukaryota</taxon>
        <taxon>Fungi</taxon>
        <taxon>Dikarya</taxon>
        <taxon>Ascomycota</taxon>
        <taxon>Pezizomycotina</taxon>
        <taxon>Leotiomycetes</taxon>
        <taxon>Erysiphales</taxon>
        <taxon>Erysiphaceae</taxon>
        <taxon>Blumeria</taxon>
        <taxon>Blumeria hordei</taxon>
    </lineage>
</organism>
<name>N1J6U5_BLUG1</name>
<dbReference type="AlphaFoldDB" id="N1J6U5"/>
<dbReference type="OrthoDB" id="3562262at2759"/>
<dbReference type="eggNOG" id="KOG0017">
    <property type="taxonomic scope" value="Eukaryota"/>
</dbReference>
<protein>
    <submittedName>
        <fullName evidence="1">Uncharacterized protein</fullName>
    </submittedName>
</protein>
<evidence type="ECO:0000313" key="1">
    <source>
        <dbReference type="EMBL" id="CCU75476.1"/>
    </source>
</evidence>
<dbReference type="Proteomes" id="UP000015441">
    <property type="component" value="Unassembled WGS sequence"/>
</dbReference>
<gene>
    <name evidence="1" type="ORF">BGHDH14_bgh02505</name>
</gene>
<dbReference type="STRING" id="546991.N1J6U5"/>
<dbReference type="EMBL" id="CAUH01001379">
    <property type="protein sequence ID" value="CCU75476.1"/>
    <property type="molecule type" value="Genomic_DNA"/>
</dbReference>
<sequence>MQVYTQSDDPLQRTIIADLSVQLKDVYPQGTIMVVVKPLYGIAEAGAYWWSTYFKHHIEKLQMRTSTFDPCPLISTATGSGFGIVGIQTDDTLAEKKQYLNSSSQIDFNGCVLMIDNTNTIALRQKQQCVKLDIAQNQNSYIKQRARGACIATICQPEASFDLATVAQAGEPSKEEISRLNKRIIWQKENLDCGLNYVQLNMEKLKLFTLVDASFPNNKDMSLQITKSSTIRGNIVHWSSTKCKRVTRSVLASEIYAMAHGFDIAIAIGSTIDIMTERLNLPKTPIVIYIMALREAYKRGKLKDIMALREAYKRGKLKDIRWIDGRGNLADAMTKSTPNSAIATLIDTNKLTLRVQGWVNRTETKIQVT</sequence>
<keyword evidence="2" id="KW-1185">Reference proteome</keyword>
<comment type="caution">
    <text evidence="1">The sequence shown here is derived from an EMBL/GenBank/DDBJ whole genome shotgun (WGS) entry which is preliminary data.</text>
</comment>
<reference evidence="1 2" key="1">
    <citation type="journal article" date="2010" name="Science">
        <title>Genome expansion and gene loss in powdery mildew fungi reveal tradeoffs in extreme parasitism.</title>
        <authorList>
            <person name="Spanu P.D."/>
            <person name="Abbott J.C."/>
            <person name="Amselem J."/>
            <person name="Burgis T.A."/>
            <person name="Soanes D.M."/>
            <person name="Stueber K."/>
            <person name="Ver Loren van Themaat E."/>
            <person name="Brown J.K.M."/>
            <person name="Butcher S.A."/>
            <person name="Gurr S.J."/>
            <person name="Lebrun M.-H."/>
            <person name="Ridout C.J."/>
            <person name="Schulze-Lefert P."/>
            <person name="Talbot N.J."/>
            <person name="Ahmadinejad N."/>
            <person name="Ametz C."/>
            <person name="Barton G.R."/>
            <person name="Benjdia M."/>
            <person name="Bidzinski P."/>
            <person name="Bindschedler L.V."/>
            <person name="Both M."/>
            <person name="Brewer M.T."/>
            <person name="Cadle-Davidson L."/>
            <person name="Cadle-Davidson M.M."/>
            <person name="Collemare J."/>
            <person name="Cramer R."/>
            <person name="Frenkel O."/>
            <person name="Godfrey D."/>
            <person name="Harriman J."/>
            <person name="Hoede C."/>
            <person name="King B.C."/>
            <person name="Klages S."/>
            <person name="Kleemann J."/>
            <person name="Knoll D."/>
            <person name="Koti P.S."/>
            <person name="Kreplak J."/>
            <person name="Lopez-Ruiz F.J."/>
            <person name="Lu X."/>
            <person name="Maekawa T."/>
            <person name="Mahanil S."/>
            <person name="Micali C."/>
            <person name="Milgroom M.G."/>
            <person name="Montana G."/>
            <person name="Noir S."/>
            <person name="O'Connell R.J."/>
            <person name="Oberhaensli S."/>
            <person name="Parlange F."/>
            <person name="Pedersen C."/>
            <person name="Quesneville H."/>
            <person name="Reinhardt R."/>
            <person name="Rott M."/>
            <person name="Sacristan S."/>
            <person name="Schmidt S.M."/>
            <person name="Schoen M."/>
            <person name="Skamnioti P."/>
            <person name="Sommer H."/>
            <person name="Stephens A."/>
            <person name="Takahara H."/>
            <person name="Thordal-Christensen H."/>
            <person name="Vigouroux M."/>
            <person name="Wessling R."/>
            <person name="Wicker T."/>
            <person name="Panstruga R."/>
        </authorList>
    </citation>
    <scope>NUCLEOTIDE SEQUENCE [LARGE SCALE GENOMIC DNA]</scope>
    <source>
        <strain evidence="1">DH14</strain>
    </source>
</reference>
<dbReference type="InParanoid" id="N1J6U5"/>
<accession>N1J6U5</accession>
<proteinExistence type="predicted"/>
<evidence type="ECO:0000313" key="2">
    <source>
        <dbReference type="Proteomes" id="UP000015441"/>
    </source>
</evidence>